<dbReference type="Proteomes" id="UP001501455">
    <property type="component" value="Unassembled WGS sequence"/>
</dbReference>
<comment type="caution">
    <text evidence="2">The sequence shown here is derived from an EMBL/GenBank/DDBJ whole genome shotgun (WGS) entry which is preliminary data.</text>
</comment>
<sequence>MIVFVNRFTVTGPQADFESAFAATSEFFRTQPGFLRHRLLKHADEPGAYVNVAEWEDRASFERALAQPEFATHRAALRELGTGEPNLYTVSQERAA</sequence>
<dbReference type="PROSITE" id="PS51725">
    <property type="entry name" value="ABM"/>
    <property type="match status" value="1"/>
</dbReference>
<protein>
    <recommendedName>
        <fullName evidence="1">ABM domain-containing protein</fullName>
    </recommendedName>
</protein>
<dbReference type="EMBL" id="BAAAXF010000014">
    <property type="protein sequence ID" value="GAA3494114.1"/>
    <property type="molecule type" value="Genomic_DNA"/>
</dbReference>
<evidence type="ECO:0000313" key="3">
    <source>
        <dbReference type="Proteomes" id="UP001501455"/>
    </source>
</evidence>
<dbReference type="RefSeq" id="WP_193460552.1">
    <property type="nucleotide sequence ID" value="NZ_BAAAXF010000014.1"/>
</dbReference>
<dbReference type="Pfam" id="PF03992">
    <property type="entry name" value="ABM"/>
    <property type="match status" value="1"/>
</dbReference>
<dbReference type="SUPFAM" id="SSF54909">
    <property type="entry name" value="Dimeric alpha+beta barrel"/>
    <property type="match status" value="1"/>
</dbReference>
<gene>
    <name evidence="2" type="ORF">GCM10019016_012130</name>
</gene>
<evidence type="ECO:0000259" key="1">
    <source>
        <dbReference type="PROSITE" id="PS51725"/>
    </source>
</evidence>
<organism evidence="2 3">
    <name type="scientific">Streptomyces prasinosporus</name>
    <dbReference type="NCBI Taxonomy" id="68256"/>
    <lineage>
        <taxon>Bacteria</taxon>
        <taxon>Bacillati</taxon>
        <taxon>Actinomycetota</taxon>
        <taxon>Actinomycetes</taxon>
        <taxon>Kitasatosporales</taxon>
        <taxon>Streptomycetaceae</taxon>
        <taxon>Streptomyces</taxon>
        <taxon>Streptomyces albogriseolus group</taxon>
    </lineage>
</organism>
<dbReference type="Gene3D" id="3.30.70.100">
    <property type="match status" value="1"/>
</dbReference>
<keyword evidence="3" id="KW-1185">Reference proteome</keyword>
<name>A0ABP6TFX4_9ACTN</name>
<feature type="domain" description="ABM" evidence="1">
    <location>
        <begin position="2"/>
        <end position="90"/>
    </location>
</feature>
<reference evidence="3" key="1">
    <citation type="journal article" date="2019" name="Int. J. Syst. Evol. Microbiol.">
        <title>The Global Catalogue of Microorganisms (GCM) 10K type strain sequencing project: providing services to taxonomists for standard genome sequencing and annotation.</title>
        <authorList>
            <consortium name="The Broad Institute Genomics Platform"/>
            <consortium name="The Broad Institute Genome Sequencing Center for Infectious Disease"/>
            <person name="Wu L."/>
            <person name="Ma J."/>
        </authorList>
    </citation>
    <scope>NUCLEOTIDE SEQUENCE [LARGE SCALE GENOMIC DNA]</scope>
    <source>
        <strain evidence="3">JCM 4816</strain>
    </source>
</reference>
<evidence type="ECO:0000313" key="2">
    <source>
        <dbReference type="EMBL" id="GAA3494114.1"/>
    </source>
</evidence>
<accession>A0ABP6TFX4</accession>
<dbReference type="InterPro" id="IPR011008">
    <property type="entry name" value="Dimeric_a/b-barrel"/>
</dbReference>
<proteinExistence type="predicted"/>
<dbReference type="InterPro" id="IPR007138">
    <property type="entry name" value="ABM_dom"/>
</dbReference>